<dbReference type="EMBL" id="VRLW01000024">
    <property type="protein sequence ID" value="KAA1256788.1"/>
    <property type="molecule type" value="Genomic_DNA"/>
</dbReference>
<reference evidence="1 2" key="1">
    <citation type="submission" date="2019-08" db="EMBL/GenBank/DDBJ databases">
        <title>Deep-cultivation of Planctomycetes and their phenomic and genomic characterization uncovers novel biology.</title>
        <authorList>
            <person name="Wiegand S."/>
            <person name="Jogler M."/>
            <person name="Boedeker C."/>
            <person name="Pinto D."/>
            <person name="Vollmers J."/>
            <person name="Rivas-Marin E."/>
            <person name="Kohn T."/>
            <person name="Peeters S.H."/>
            <person name="Heuer A."/>
            <person name="Rast P."/>
            <person name="Oberbeckmann S."/>
            <person name="Bunk B."/>
            <person name="Jeske O."/>
            <person name="Meyerdierks A."/>
            <person name="Storesund J.E."/>
            <person name="Kallscheuer N."/>
            <person name="Luecker S."/>
            <person name="Lage O.M."/>
            <person name="Pohl T."/>
            <person name="Merkel B.J."/>
            <person name="Hornburger P."/>
            <person name="Mueller R.-W."/>
            <person name="Bruemmer F."/>
            <person name="Labrenz M."/>
            <person name="Spormann A.M."/>
            <person name="Op Den Camp H."/>
            <person name="Overmann J."/>
            <person name="Amann R."/>
            <person name="Jetten M.S.M."/>
            <person name="Mascher T."/>
            <person name="Medema M.H."/>
            <person name="Devos D.P."/>
            <person name="Kaster A.-K."/>
            <person name="Ovreas L."/>
            <person name="Rohde M."/>
            <person name="Galperin M.Y."/>
            <person name="Jogler C."/>
        </authorList>
    </citation>
    <scope>NUCLEOTIDE SEQUENCE [LARGE SCALE GENOMIC DNA]</scope>
    <source>
        <strain evidence="1 2">LF1</strain>
    </source>
</reference>
<evidence type="ECO:0000313" key="1">
    <source>
        <dbReference type="EMBL" id="KAA1256788.1"/>
    </source>
</evidence>
<keyword evidence="2" id="KW-1185">Reference proteome</keyword>
<name>A0A5B1C6T9_9BACT</name>
<proteinExistence type="predicted"/>
<sequence length="61" mass="6587">MSKTYLLSAIMFTLVTATYEAVSRNASVAKGLRLRSNLPTMMARKGQNQSSSANLTFTAKG</sequence>
<organism evidence="1 2">
    <name type="scientific">Rubripirellula obstinata</name>
    <dbReference type="NCBI Taxonomy" id="406547"/>
    <lineage>
        <taxon>Bacteria</taxon>
        <taxon>Pseudomonadati</taxon>
        <taxon>Planctomycetota</taxon>
        <taxon>Planctomycetia</taxon>
        <taxon>Pirellulales</taxon>
        <taxon>Pirellulaceae</taxon>
        <taxon>Rubripirellula</taxon>
    </lineage>
</organism>
<accession>A0A5B1C6T9</accession>
<gene>
    <name evidence="1" type="ORF">LF1_59160</name>
</gene>
<evidence type="ECO:0000313" key="2">
    <source>
        <dbReference type="Proteomes" id="UP000322699"/>
    </source>
</evidence>
<dbReference type="AlphaFoldDB" id="A0A5B1C6T9"/>
<dbReference type="Proteomes" id="UP000322699">
    <property type="component" value="Unassembled WGS sequence"/>
</dbReference>
<protein>
    <submittedName>
        <fullName evidence="1">Uncharacterized protein</fullName>
    </submittedName>
</protein>
<comment type="caution">
    <text evidence="1">The sequence shown here is derived from an EMBL/GenBank/DDBJ whole genome shotgun (WGS) entry which is preliminary data.</text>
</comment>